<name>A0A0A8ZHF8_ARUDO</name>
<accession>A0A0A8ZHF8</accession>
<evidence type="ECO:0000313" key="1">
    <source>
        <dbReference type="EMBL" id="JAD38251.1"/>
    </source>
</evidence>
<dbReference type="EMBL" id="GBRH01259644">
    <property type="protein sequence ID" value="JAD38251.1"/>
    <property type="molecule type" value="Transcribed_RNA"/>
</dbReference>
<protein>
    <submittedName>
        <fullName evidence="1">Uncharacterized protein</fullName>
    </submittedName>
</protein>
<sequence length="39" mass="4227">MYCGVSGVISLVDSKTNSVDFDTASLLCLKCLHQHVRVS</sequence>
<organism evidence="1">
    <name type="scientific">Arundo donax</name>
    <name type="common">Giant reed</name>
    <name type="synonym">Donax arundinaceus</name>
    <dbReference type="NCBI Taxonomy" id="35708"/>
    <lineage>
        <taxon>Eukaryota</taxon>
        <taxon>Viridiplantae</taxon>
        <taxon>Streptophyta</taxon>
        <taxon>Embryophyta</taxon>
        <taxon>Tracheophyta</taxon>
        <taxon>Spermatophyta</taxon>
        <taxon>Magnoliopsida</taxon>
        <taxon>Liliopsida</taxon>
        <taxon>Poales</taxon>
        <taxon>Poaceae</taxon>
        <taxon>PACMAD clade</taxon>
        <taxon>Arundinoideae</taxon>
        <taxon>Arundineae</taxon>
        <taxon>Arundo</taxon>
    </lineage>
</organism>
<proteinExistence type="predicted"/>
<reference evidence="1" key="2">
    <citation type="journal article" date="2015" name="Data Brief">
        <title>Shoot transcriptome of the giant reed, Arundo donax.</title>
        <authorList>
            <person name="Barrero R.A."/>
            <person name="Guerrero F.D."/>
            <person name="Moolhuijzen P."/>
            <person name="Goolsby J.A."/>
            <person name="Tidwell J."/>
            <person name="Bellgard S.E."/>
            <person name="Bellgard M.I."/>
        </authorList>
    </citation>
    <scope>NUCLEOTIDE SEQUENCE</scope>
    <source>
        <tissue evidence="1">Shoot tissue taken approximately 20 cm above the soil surface</tissue>
    </source>
</reference>
<reference evidence="1" key="1">
    <citation type="submission" date="2014-09" db="EMBL/GenBank/DDBJ databases">
        <authorList>
            <person name="Magalhaes I.L.F."/>
            <person name="Oliveira U."/>
            <person name="Santos F.R."/>
            <person name="Vidigal T.H.D.A."/>
            <person name="Brescovit A.D."/>
            <person name="Santos A.J."/>
        </authorList>
    </citation>
    <scope>NUCLEOTIDE SEQUENCE</scope>
    <source>
        <tissue evidence="1">Shoot tissue taken approximately 20 cm above the soil surface</tissue>
    </source>
</reference>
<dbReference type="AlphaFoldDB" id="A0A0A8ZHF8"/>